<feature type="region of interest" description="Disordered" evidence="1">
    <location>
        <begin position="281"/>
        <end position="326"/>
    </location>
</feature>
<reference evidence="2" key="1">
    <citation type="submission" date="2021-02" db="EMBL/GenBank/DDBJ databases">
        <title>Genome sequence Cadophora malorum strain M34.</title>
        <authorList>
            <person name="Stefanovic E."/>
            <person name="Vu D."/>
            <person name="Scully C."/>
            <person name="Dijksterhuis J."/>
            <person name="Roader J."/>
            <person name="Houbraken J."/>
        </authorList>
    </citation>
    <scope>NUCLEOTIDE SEQUENCE</scope>
    <source>
        <strain evidence="2">M34</strain>
    </source>
</reference>
<feature type="compositionally biased region" description="Polar residues" evidence="1">
    <location>
        <begin position="66"/>
        <end position="105"/>
    </location>
</feature>
<feature type="compositionally biased region" description="Polar residues" evidence="1">
    <location>
        <begin position="23"/>
        <end position="32"/>
    </location>
</feature>
<protein>
    <submittedName>
        <fullName evidence="2">Uncharacterized protein</fullName>
    </submittedName>
</protein>
<gene>
    <name evidence="2" type="ORF">IFR04_004669</name>
</gene>
<organism evidence="2 3">
    <name type="scientific">Cadophora malorum</name>
    <dbReference type="NCBI Taxonomy" id="108018"/>
    <lineage>
        <taxon>Eukaryota</taxon>
        <taxon>Fungi</taxon>
        <taxon>Dikarya</taxon>
        <taxon>Ascomycota</taxon>
        <taxon>Pezizomycotina</taxon>
        <taxon>Leotiomycetes</taxon>
        <taxon>Helotiales</taxon>
        <taxon>Ploettnerulaceae</taxon>
        <taxon>Cadophora</taxon>
    </lineage>
</organism>
<feature type="compositionally biased region" description="Polar residues" evidence="1">
    <location>
        <begin position="48"/>
        <end position="59"/>
    </location>
</feature>
<evidence type="ECO:0000256" key="1">
    <source>
        <dbReference type="SAM" id="MobiDB-lite"/>
    </source>
</evidence>
<sequence length="326" mass="35096">MGSRFDGQGFVNAGDVFYPAALPTTTKCQKQEQAGEASGTSPRRESVQRSGSGAYTTSPAFYPAGDSSTAPLVSQIQHNNGFSQSNQYDSQVGQANSPLSNSSFHPQVPGGMFGVLVLPPARSHHRQLQQQAAIRDTDIERYSSQGYSVTRNNTPATESLESRNQAFVPSQRYGPDGGNLFHRANPYFPAYSPQIPGYQRATPVQQQNGPQNGIPFSQSVGNEYTWGSHQEQGRQVGTQGRLYSSPYSSSQVLGKRKERAADENPYVAAFFPQTFQPNLSTTSHSFDIYSGPDGGSSQAQSSPSTPDLEQDDSLGSEASDESGADD</sequence>
<keyword evidence="3" id="KW-1185">Reference proteome</keyword>
<dbReference type="Proteomes" id="UP000664132">
    <property type="component" value="Unassembled WGS sequence"/>
</dbReference>
<dbReference type="EMBL" id="JAFJYH010000053">
    <property type="protein sequence ID" value="KAG4422163.1"/>
    <property type="molecule type" value="Genomic_DNA"/>
</dbReference>
<proteinExistence type="predicted"/>
<feature type="compositionally biased region" description="Polar residues" evidence="1">
    <location>
        <begin position="295"/>
        <end position="307"/>
    </location>
</feature>
<accession>A0A8H7WCA3</accession>
<dbReference type="AlphaFoldDB" id="A0A8H7WCA3"/>
<dbReference type="OrthoDB" id="8117402at2759"/>
<evidence type="ECO:0000313" key="2">
    <source>
        <dbReference type="EMBL" id="KAG4422163.1"/>
    </source>
</evidence>
<feature type="region of interest" description="Disordered" evidence="1">
    <location>
        <begin position="202"/>
        <end position="259"/>
    </location>
</feature>
<evidence type="ECO:0000313" key="3">
    <source>
        <dbReference type="Proteomes" id="UP000664132"/>
    </source>
</evidence>
<feature type="compositionally biased region" description="Polar residues" evidence="1">
    <location>
        <begin position="202"/>
        <end position="252"/>
    </location>
</feature>
<comment type="caution">
    <text evidence="2">The sequence shown here is derived from an EMBL/GenBank/DDBJ whole genome shotgun (WGS) entry which is preliminary data.</text>
</comment>
<name>A0A8H7WCA3_9HELO</name>
<feature type="region of interest" description="Disordered" evidence="1">
    <location>
        <begin position="22"/>
        <end position="106"/>
    </location>
</feature>
<feature type="compositionally biased region" description="Acidic residues" evidence="1">
    <location>
        <begin position="308"/>
        <end position="326"/>
    </location>
</feature>